<dbReference type="InterPro" id="IPR029057">
    <property type="entry name" value="PRTase-like"/>
</dbReference>
<dbReference type="Proteomes" id="UP001169063">
    <property type="component" value="Unassembled WGS sequence"/>
</dbReference>
<feature type="domain" description="Phosphoribosyltransferase" evidence="3">
    <location>
        <begin position="8"/>
        <end position="133"/>
    </location>
</feature>
<gene>
    <name evidence="4" type="ORF">Q0812_00545</name>
</gene>
<protein>
    <submittedName>
        <fullName evidence="4">Phosphoribosyltransferase family protein</fullName>
    </submittedName>
</protein>
<dbReference type="GO" id="GO:0016757">
    <property type="term" value="F:glycosyltransferase activity"/>
    <property type="evidence" value="ECO:0007669"/>
    <property type="project" value="UniProtKB-KW"/>
</dbReference>
<dbReference type="InterPro" id="IPR050408">
    <property type="entry name" value="HGPRT"/>
</dbReference>
<dbReference type="InterPro" id="IPR000836">
    <property type="entry name" value="PRTase_dom"/>
</dbReference>
<keyword evidence="4" id="KW-0808">Transferase</keyword>
<organism evidence="4 5">
    <name type="scientific">Peiella sedimenti</name>
    <dbReference type="NCBI Taxonomy" id="3061083"/>
    <lineage>
        <taxon>Bacteria</taxon>
        <taxon>Pseudomonadati</taxon>
        <taxon>Pseudomonadota</taxon>
        <taxon>Alphaproteobacteria</taxon>
        <taxon>Caulobacterales</taxon>
        <taxon>Caulobacteraceae</taxon>
        <taxon>Peiella</taxon>
    </lineage>
</organism>
<reference evidence="4" key="1">
    <citation type="submission" date="2023-07" db="EMBL/GenBank/DDBJ databases">
        <title>Brevundimonas soil sp. nov., isolated from the soil of chemical plant.</title>
        <authorList>
            <person name="Wu N."/>
        </authorList>
    </citation>
    <scope>NUCLEOTIDE SEQUENCE</scope>
    <source>
        <strain evidence="4">XZ-24</strain>
    </source>
</reference>
<dbReference type="EMBL" id="JAUKTR010000001">
    <property type="protein sequence ID" value="MDO1557913.1"/>
    <property type="molecule type" value="Genomic_DNA"/>
</dbReference>
<keyword evidence="4" id="KW-0328">Glycosyltransferase</keyword>
<comment type="catalytic activity">
    <reaction evidence="2">
        <text>IMP + diphosphate = hypoxanthine + 5-phospho-alpha-D-ribose 1-diphosphate</text>
        <dbReference type="Rhea" id="RHEA:17973"/>
        <dbReference type="ChEBI" id="CHEBI:17368"/>
        <dbReference type="ChEBI" id="CHEBI:33019"/>
        <dbReference type="ChEBI" id="CHEBI:58017"/>
        <dbReference type="ChEBI" id="CHEBI:58053"/>
        <dbReference type="EC" id="2.4.2.8"/>
    </reaction>
    <physiologicalReaction direction="right-to-left" evidence="2">
        <dbReference type="Rhea" id="RHEA:17975"/>
    </physiologicalReaction>
</comment>
<dbReference type="CDD" id="cd06223">
    <property type="entry name" value="PRTases_typeI"/>
    <property type="match status" value="1"/>
</dbReference>
<dbReference type="PANTHER" id="PTHR43340">
    <property type="entry name" value="HYPOXANTHINE-GUANINE PHOSPHORIBOSYLTRANSFERASE"/>
    <property type="match status" value="1"/>
</dbReference>
<evidence type="ECO:0000313" key="4">
    <source>
        <dbReference type="EMBL" id="MDO1557913.1"/>
    </source>
</evidence>
<dbReference type="RefSeq" id="WP_302108342.1">
    <property type="nucleotide sequence ID" value="NZ_JAUKTR010000001.1"/>
</dbReference>
<comment type="catalytic activity">
    <reaction evidence="1">
        <text>GMP + diphosphate = guanine + 5-phospho-alpha-D-ribose 1-diphosphate</text>
        <dbReference type="Rhea" id="RHEA:25424"/>
        <dbReference type="ChEBI" id="CHEBI:16235"/>
        <dbReference type="ChEBI" id="CHEBI:33019"/>
        <dbReference type="ChEBI" id="CHEBI:58017"/>
        <dbReference type="ChEBI" id="CHEBI:58115"/>
        <dbReference type="EC" id="2.4.2.8"/>
    </reaction>
    <physiologicalReaction direction="right-to-left" evidence="1">
        <dbReference type="Rhea" id="RHEA:25426"/>
    </physiologicalReaction>
</comment>
<name>A0ABT8SJC7_9CAUL</name>
<proteinExistence type="predicted"/>
<dbReference type="SUPFAM" id="SSF53271">
    <property type="entry name" value="PRTase-like"/>
    <property type="match status" value="1"/>
</dbReference>
<dbReference type="Pfam" id="PF00156">
    <property type="entry name" value="Pribosyltran"/>
    <property type="match status" value="1"/>
</dbReference>
<comment type="caution">
    <text evidence="4">The sequence shown here is derived from an EMBL/GenBank/DDBJ whole genome shotgun (WGS) entry which is preliminary data.</text>
</comment>
<evidence type="ECO:0000259" key="3">
    <source>
        <dbReference type="Pfam" id="PF00156"/>
    </source>
</evidence>
<evidence type="ECO:0000256" key="1">
    <source>
        <dbReference type="ARBA" id="ARBA00048811"/>
    </source>
</evidence>
<keyword evidence="5" id="KW-1185">Reference proteome</keyword>
<dbReference type="PANTHER" id="PTHR43340:SF1">
    <property type="entry name" value="HYPOXANTHINE PHOSPHORIBOSYLTRANSFERASE"/>
    <property type="match status" value="1"/>
</dbReference>
<accession>A0ABT8SJC7</accession>
<evidence type="ECO:0000256" key="2">
    <source>
        <dbReference type="ARBA" id="ARBA00049402"/>
    </source>
</evidence>
<evidence type="ECO:0000313" key="5">
    <source>
        <dbReference type="Proteomes" id="UP001169063"/>
    </source>
</evidence>
<dbReference type="Gene3D" id="3.40.50.2020">
    <property type="match status" value="1"/>
</dbReference>
<sequence length="169" mass="18182">MDILLSADEVTARVETLADRIAPEIADGTIVVCLLTGALWFTADLTRALSRKGKRLAFDALWLSGYGDAHVHSGETRVRAGLQRSVKGAEVLILDDVLDSGLSLKGAVEIVRAAGAGRILTCVFARKPWPKPRIEPDFVGWEAPARYLAGYGMDDAGRLRELPGVVALD</sequence>